<dbReference type="PANTHER" id="PTHR16305:SF35">
    <property type="entry name" value="TRANSCRIPTIONAL ACTIVATOR DOMAIN"/>
    <property type="match status" value="1"/>
</dbReference>
<dbReference type="AlphaFoldDB" id="A0A7Z0CQR2"/>
<dbReference type="GO" id="GO:0005737">
    <property type="term" value="C:cytoplasm"/>
    <property type="evidence" value="ECO:0007669"/>
    <property type="project" value="TreeGrafter"/>
</dbReference>
<feature type="domain" description="Orc1-like AAA ATPase" evidence="4">
    <location>
        <begin position="9"/>
        <end position="171"/>
    </location>
</feature>
<dbReference type="GO" id="GO:0005524">
    <property type="term" value="F:ATP binding"/>
    <property type="evidence" value="ECO:0007669"/>
    <property type="project" value="UniProtKB-KW"/>
</dbReference>
<keyword evidence="3" id="KW-0175">Coiled coil</keyword>
<dbReference type="GO" id="GO:0004016">
    <property type="term" value="F:adenylate cyclase activity"/>
    <property type="evidence" value="ECO:0007669"/>
    <property type="project" value="TreeGrafter"/>
</dbReference>
<evidence type="ECO:0000256" key="3">
    <source>
        <dbReference type="SAM" id="Coils"/>
    </source>
</evidence>
<comment type="caution">
    <text evidence="5">The sequence shown here is derived from an EMBL/GenBank/DDBJ whole genome shotgun (WGS) entry which is preliminary data.</text>
</comment>
<sequence length="1075" mass="112253">MATAGEPLLLGRDAVSARLSERLARAARGAGGLVWVSGEAGIGKTRILGEARRLADGLGFRMLHGAGWEDPGTPPFWLWVQVLRDAFGDTAGDRDWGPRAAEALALLPGTAVAAAPAADRFALFDAVAAVLERVAEEGPLLVVLDDVHWTDAGSLRLLGFVERTLAHRPVLCVAGWRDHEAAPDPVVAELAAELATRADRIELTGLDAEAVGDLVRAEAGLALDGDEARRVCERSGGNPLFVAELARLAADRGTGAILAEVPGSATAVIRRRLGRVSQACHELLVAAAVAGNASTVDVVQHLTGRSPQEVAALVDEAVAAGLARDVPGRVELPHALVRAAVAGSVPAGRVRELHRDVAELLDGRLAGDPTVAAEVAGHLHRAIPLVDAADAVAMSRRAADAAMARQAWEEAAEHLTAALGASPPASEVRRQVLLERGRAVLAHEDLEAARGDFVEAARLARACGDGDALAEAALGFAAGLGGFEVRLWDQAQLDLLEEALALLGEREVVARADVMARLSVAVSFTGSEERRARLGEDAVALARRLDDPRATAHALAARCDTISGPAYSERREADAGEVVALARRAGDRPLELLGLRLRIVARLEQGLLQAARQDMVAFEVATRTLRQPLYSWYVPLFRGFLAHAEGDIAELLRCAGEAERIGRQAGSHNALILAAVQRSWAAIEQCRPGDILAELSGLITAFAETAPGGMEVLGLFPGQPAAVRTTALRSLPEAVASMSDDSELLSNLCLVALAGRDAGDPPSAAATLRAALEPWSRRFAVDGIGAGAIGPVARFVGELLLLEGDLDRAEAALVQAERDAASAGAVLAGVHARRSRADVLLARRGPGDVEAAAALLADARASYDALGLDARAALAAEAAAGLGAPGAPEPDAATGSFRRAGGVWQVSFNGSAAVVRHVKGMSDLAVLLGRPGQEVHALDLAGAPGGAVPEGDTGPVLDEAARASYKRRLGELEEEIDAAALDGDAERQVRAEEERSFLVAELGAAYGLGGRARRTGAAAERARSAVTWRIRDAIRRIEDVDPALAGHLRRSVRTGTFCCYDPERPTAWECGDLPV</sequence>
<name>A0A7Z0CQR2_9ACTN</name>
<protein>
    <submittedName>
        <fullName evidence="5">Tetratricopeptide (TPR) repeat protein</fullName>
    </submittedName>
</protein>
<dbReference type="Proteomes" id="UP000562045">
    <property type="component" value="Unassembled WGS sequence"/>
</dbReference>
<gene>
    <name evidence="5" type="ORF">BJ993_004167</name>
</gene>
<organism evidence="5 6">
    <name type="scientific">Nocardioides aromaticivorans</name>
    <dbReference type="NCBI Taxonomy" id="200618"/>
    <lineage>
        <taxon>Bacteria</taxon>
        <taxon>Bacillati</taxon>
        <taxon>Actinomycetota</taxon>
        <taxon>Actinomycetes</taxon>
        <taxon>Propionibacteriales</taxon>
        <taxon>Nocardioidaceae</taxon>
        <taxon>Nocardioides</taxon>
    </lineage>
</organism>
<evidence type="ECO:0000313" key="6">
    <source>
        <dbReference type="Proteomes" id="UP000562045"/>
    </source>
</evidence>
<evidence type="ECO:0000313" key="5">
    <source>
        <dbReference type="EMBL" id="NYI47087.1"/>
    </source>
</evidence>
<proteinExistence type="predicted"/>
<dbReference type="InterPro" id="IPR027417">
    <property type="entry name" value="P-loop_NTPase"/>
</dbReference>
<dbReference type="SUPFAM" id="SSF52540">
    <property type="entry name" value="P-loop containing nucleoside triphosphate hydrolases"/>
    <property type="match status" value="1"/>
</dbReference>
<dbReference type="PANTHER" id="PTHR16305">
    <property type="entry name" value="TESTICULAR SOLUBLE ADENYLYL CYCLASE"/>
    <property type="match status" value="1"/>
</dbReference>
<reference evidence="5 6" key="1">
    <citation type="submission" date="2020-07" db="EMBL/GenBank/DDBJ databases">
        <title>Sequencing the genomes of 1000 actinobacteria strains.</title>
        <authorList>
            <person name="Klenk H.-P."/>
        </authorList>
    </citation>
    <scope>NUCLEOTIDE SEQUENCE [LARGE SCALE GENOMIC DNA]</scope>
    <source>
        <strain evidence="5 6">DSM 15131</strain>
    </source>
</reference>
<evidence type="ECO:0000256" key="2">
    <source>
        <dbReference type="ARBA" id="ARBA00022840"/>
    </source>
</evidence>
<dbReference type="InterPro" id="IPR041664">
    <property type="entry name" value="AAA_16"/>
</dbReference>
<dbReference type="EMBL" id="JACBZM010000001">
    <property type="protein sequence ID" value="NYI47087.1"/>
    <property type="molecule type" value="Genomic_DNA"/>
</dbReference>
<evidence type="ECO:0000259" key="4">
    <source>
        <dbReference type="Pfam" id="PF13191"/>
    </source>
</evidence>
<feature type="coiled-coil region" evidence="3">
    <location>
        <begin position="799"/>
        <end position="826"/>
    </location>
</feature>
<dbReference type="RefSeq" id="WP_179651009.1">
    <property type="nucleotide sequence ID" value="NZ_JACBZM010000001.1"/>
</dbReference>
<evidence type="ECO:0000256" key="1">
    <source>
        <dbReference type="ARBA" id="ARBA00022741"/>
    </source>
</evidence>
<dbReference type="Pfam" id="PF13191">
    <property type="entry name" value="AAA_16"/>
    <property type="match status" value="1"/>
</dbReference>
<keyword evidence="1" id="KW-0547">Nucleotide-binding</keyword>
<accession>A0A7Z0CQR2</accession>
<keyword evidence="2" id="KW-0067">ATP-binding</keyword>